<dbReference type="Pfam" id="PF00534">
    <property type="entry name" value="Glycos_transf_1"/>
    <property type="match status" value="1"/>
</dbReference>
<feature type="domain" description="Glycosyl transferase family 1" evidence="1">
    <location>
        <begin position="181"/>
        <end position="347"/>
    </location>
</feature>
<dbReference type="InterPro" id="IPR001296">
    <property type="entry name" value="Glyco_trans_1"/>
</dbReference>
<dbReference type="Pfam" id="PF13477">
    <property type="entry name" value="Glyco_trans_4_2"/>
    <property type="match status" value="1"/>
</dbReference>
<organism evidence="3 4">
    <name type="scientific">Segatella copri</name>
    <dbReference type="NCBI Taxonomy" id="165179"/>
    <lineage>
        <taxon>Bacteria</taxon>
        <taxon>Pseudomonadati</taxon>
        <taxon>Bacteroidota</taxon>
        <taxon>Bacteroidia</taxon>
        <taxon>Bacteroidales</taxon>
        <taxon>Prevotellaceae</taxon>
        <taxon>Segatella</taxon>
    </lineage>
</organism>
<feature type="domain" description="Glycosyltransferase subfamily 4-like N-terminal" evidence="2">
    <location>
        <begin position="19"/>
        <end position="146"/>
    </location>
</feature>
<evidence type="ECO:0000313" key="4">
    <source>
        <dbReference type="Proteomes" id="UP000358159"/>
    </source>
</evidence>
<accession>A0A6A7VJP8</accession>
<name>A0A6A7VJP8_9BACT</name>
<dbReference type="RefSeq" id="WP_153095228.1">
    <property type="nucleotide sequence ID" value="NZ_JAHOMZ010000004.1"/>
</dbReference>
<dbReference type="AlphaFoldDB" id="A0A6A7VJP8"/>
<dbReference type="GO" id="GO:0016757">
    <property type="term" value="F:glycosyltransferase activity"/>
    <property type="evidence" value="ECO:0007669"/>
    <property type="project" value="InterPro"/>
</dbReference>
<reference evidence="3 4" key="1">
    <citation type="submission" date="2019-09" db="EMBL/GenBank/DDBJ databases">
        <title>Distinct polysaccharide growth profiles of human intestinal Prevotella copri isolates.</title>
        <authorList>
            <person name="Fehlner-Peach H."/>
            <person name="Magnabosco C."/>
            <person name="Raghavan V."/>
            <person name="Scher J.U."/>
            <person name="Tett A."/>
            <person name="Cox L.M."/>
            <person name="Gottsegen C."/>
            <person name="Watters A."/>
            <person name="Wiltshire- Gordon J.D."/>
            <person name="Segata N."/>
            <person name="Bonneau R."/>
            <person name="Littman D.R."/>
        </authorList>
    </citation>
    <scope>NUCLEOTIDE SEQUENCE [LARGE SCALE GENOMIC DNA]</scope>
    <source>
        <strain evidence="3 4">BVe41219</strain>
    </source>
</reference>
<dbReference type="EMBL" id="VZAZ01000016">
    <property type="protein sequence ID" value="MQO54883.1"/>
    <property type="molecule type" value="Genomic_DNA"/>
</dbReference>
<keyword evidence="3" id="KW-0808">Transferase</keyword>
<dbReference type="PANTHER" id="PTHR12526">
    <property type="entry name" value="GLYCOSYLTRANSFERASE"/>
    <property type="match status" value="1"/>
</dbReference>
<comment type="caution">
    <text evidence="3">The sequence shown here is derived from an EMBL/GenBank/DDBJ whole genome shotgun (WGS) entry which is preliminary data.</text>
</comment>
<evidence type="ECO:0000313" key="3">
    <source>
        <dbReference type="EMBL" id="MQO54883.1"/>
    </source>
</evidence>
<gene>
    <name evidence="3" type="ORF">F7D42_03980</name>
</gene>
<evidence type="ECO:0000259" key="1">
    <source>
        <dbReference type="Pfam" id="PF00534"/>
    </source>
</evidence>
<dbReference type="CDD" id="cd03808">
    <property type="entry name" value="GT4_CapM-like"/>
    <property type="match status" value="1"/>
</dbReference>
<dbReference type="SUPFAM" id="SSF53756">
    <property type="entry name" value="UDP-Glycosyltransferase/glycogen phosphorylase"/>
    <property type="match status" value="1"/>
</dbReference>
<dbReference type="Gene3D" id="3.40.50.2000">
    <property type="entry name" value="Glycogen Phosphorylase B"/>
    <property type="match status" value="2"/>
</dbReference>
<sequence>MKIIFCDNTLWGLVNFRGEVIKHLKSEGHEVVLVAPEKEDKQMRTTIPDGVHYIPIKMERTSLNPIKDMKYFRTMLHIFRKEQPDYIFTYTIKPNIYGSIAARLAGCRSTAMMAGLGYIFINDSIILRAARAFYQFGLSFAEHIIVLNDYNRRLIEQKHLCAPKKIVFLEGGEGINIDNYKKYNNASNDTTFLFIGRILWDKGYDEFTKAARKVKVLYPNVNFELLGSLDPKYPKSVPEVRLRKDEEDGIVKYIGFTHDMDKVFQRKGIVITVPSYSEGMNRALMEACASGKPIITSDIPGCREAVVEGKNGFLVPARNADALAEAMLRYLHLSPQEKQDFSDESRKKAENLFDVQRVIAKYTKIIHQNETLMTNN</sequence>
<dbReference type="PANTHER" id="PTHR12526:SF638">
    <property type="entry name" value="SPORE COAT PROTEIN SA"/>
    <property type="match status" value="1"/>
</dbReference>
<protein>
    <submittedName>
        <fullName evidence="3">Glycosyltransferase family 4 protein</fullName>
    </submittedName>
</protein>
<dbReference type="InterPro" id="IPR028098">
    <property type="entry name" value="Glyco_trans_4-like_N"/>
</dbReference>
<evidence type="ECO:0000259" key="2">
    <source>
        <dbReference type="Pfam" id="PF13477"/>
    </source>
</evidence>
<proteinExistence type="predicted"/>
<dbReference type="Proteomes" id="UP000358159">
    <property type="component" value="Unassembled WGS sequence"/>
</dbReference>